<dbReference type="PROSITE" id="PS50237">
    <property type="entry name" value="HECT"/>
    <property type="match status" value="1"/>
</dbReference>
<feature type="region of interest" description="Disordered" evidence="9">
    <location>
        <begin position="278"/>
        <end position="306"/>
    </location>
</feature>
<organism evidence="12 13">
    <name type="scientific">Bugula neritina</name>
    <name type="common">Brown bryozoan</name>
    <name type="synonym">Sertularia neritina</name>
    <dbReference type="NCBI Taxonomy" id="10212"/>
    <lineage>
        <taxon>Eukaryota</taxon>
        <taxon>Metazoa</taxon>
        <taxon>Spiralia</taxon>
        <taxon>Lophotrochozoa</taxon>
        <taxon>Bryozoa</taxon>
        <taxon>Gymnolaemata</taxon>
        <taxon>Cheilostomatida</taxon>
        <taxon>Flustrina</taxon>
        <taxon>Buguloidea</taxon>
        <taxon>Bugulidae</taxon>
        <taxon>Bugula</taxon>
    </lineage>
</organism>
<evidence type="ECO:0000313" key="12">
    <source>
        <dbReference type="EMBL" id="KAF6025604.1"/>
    </source>
</evidence>
<dbReference type="Gene3D" id="3.30.2160.10">
    <property type="entry name" value="Hect, E3 ligase catalytic domain"/>
    <property type="match status" value="1"/>
</dbReference>
<gene>
    <name evidence="12" type="ORF">EB796_016082</name>
</gene>
<dbReference type="UniPathway" id="UPA00143"/>
<dbReference type="Pfam" id="PF00397">
    <property type="entry name" value="WW"/>
    <property type="match status" value="1"/>
</dbReference>
<evidence type="ECO:0000313" key="13">
    <source>
        <dbReference type="Proteomes" id="UP000593567"/>
    </source>
</evidence>
<dbReference type="PANTHER" id="PTHR11254:SF320">
    <property type="entry name" value="HECT-TYPE E3 UBIQUITIN TRANSFERASE"/>
    <property type="match status" value="1"/>
</dbReference>
<reference evidence="12" key="1">
    <citation type="submission" date="2020-06" db="EMBL/GenBank/DDBJ databases">
        <title>Draft genome of Bugula neritina, a colonial animal packing powerful symbionts and potential medicines.</title>
        <authorList>
            <person name="Rayko M."/>
        </authorList>
    </citation>
    <scope>NUCLEOTIDE SEQUENCE [LARGE SCALE GENOMIC DNA]</scope>
    <source>
        <strain evidence="12">Kwan_BN1</strain>
    </source>
</reference>
<dbReference type="CDD" id="cd00201">
    <property type="entry name" value="WW"/>
    <property type="match status" value="1"/>
</dbReference>
<comment type="caution">
    <text evidence="12">The sequence shown here is derived from an EMBL/GenBank/DDBJ whole genome shotgun (WGS) entry which is preliminary data.</text>
</comment>
<dbReference type="InterPro" id="IPR040524">
    <property type="entry name" value="HECW1_helix"/>
</dbReference>
<dbReference type="PANTHER" id="PTHR11254">
    <property type="entry name" value="HECT DOMAIN UBIQUITIN-PROTEIN LIGASE"/>
    <property type="match status" value="1"/>
</dbReference>
<evidence type="ECO:0000256" key="8">
    <source>
        <dbReference type="PROSITE-ProRule" id="PRU00104"/>
    </source>
</evidence>
<dbReference type="InterPro" id="IPR035983">
    <property type="entry name" value="Hect_E3_ubiquitin_ligase"/>
</dbReference>
<dbReference type="Pfam" id="PF00632">
    <property type="entry name" value="HECT"/>
    <property type="match status" value="1"/>
</dbReference>
<evidence type="ECO:0000256" key="9">
    <source>
        <dbReference type="SAM" id="MobiDB-lite"/>
    </source>
</evidence>
<keyword evidence="5" id="KW-0677">Repeat</keyword>
<feature type="compositionally biased region" description="Low complexity" evidence="9">
    <location>
        <begin position="35"/>
        <end position="54"/>
    </location>
</feature>
<accession>A0A7J7JJ03</accession>
<evidence type="ECO:0000256" key="1">
    <source>
        <dbReference type="ARBA" id="ARBA00000885"/>
    </source>
</evidence>
<dbReference type="GO" id="GO:0016567">
    <property type="term" value="P:protein ubiquitination"/>
    <property type="evidence" value="ECO:0007669"/>
    <property type="project" value="UniProtKB-UniPathway"/>
</dbReference>
<dbReference type="OrthoDB" id="5987976at2759"/>
<dbReference type="InterPro" id="IPR024928">
    <property type="entry name" value="E3_ub_ligase_SMURF1"/>
</dbReference>
<dbReference type="FunFam" id="3.30.2410.10:FF:000002">
    <property type="entry name" value="E3 ubiquitin-protein ligase HECW2"/>
    <property type="match status" value="1"/>
</dbReference>
<evidence type="ECO:0000259" key="10">
    <source>
        <dbReference type="PROSITE" id="PS50020"/>
    </source>
</evidence>
<dbReference type="SUPFAM" id="SSF56204">
    <property type="entry name" value="Hect, E3 ligase catalytic domain"/>
    <property type="match status" value="1"/>
</dbReference>
<dbReference type="SMART" id="SM00456">
    <property type="entry name" value="WW"/>
    <property type="match status" value="1"/>
</dbReference>
<dbReference type="Proteomes" id="UP000593567">
    <property type="component" value="Unassembled WGS sequence"/>
</dbReference>
<dbReference type="Gene3D" id="3.30.2410.10">
    <property type="entry name" value="Hect, E3 ligase catalytic domain"/>
    <property type="match status" value="1"/>
</dbReference>
<keyword evidence="4" id="KW-0808">Transferase</keyword>
<dbReference type="EMBL" id="VXIV02002440">
    <property type="protein sequence ID" value="KAF6025604.1"/>
    <property type="molecule type" value="Genomic_DNA"/>
</dbReference>
<dbReference type="GO" id="GO:0048814">
    <property type="term" value="P:regulation of dendrite morphogenesis"/>
    <property type="evidence" value="ECO:0007669"/>
    <property type="project" value="TreeGrafter"/>
</dbReference>
<evidence type="ECO:0000256" key="7">
    <source>
        <dbReference type="PIRSR" id="PIRSR001569-1"/>
    </source>
</evidence>
<dbReference type="InterPro" id="IPR001202">
    <property type="entry name" value="WW_dom"/>
</dbReference>
<proteinExistence type="predicted"/>
<dbReference type="GO" id="GO:0005737">
    <property type="term" value="C:cytoplasm"/>
    <property type="evidence" value="ECO:0007669"/>
    <property type="project" value="TreeGrafter"/>
</dbReference>
<dbReference type="Gene3D" id="3.90.1750.10">
    <property type="entry name" value="Hect, E3 ligase catalytic domains"/>
    <property type="match status" value="1"/>
</dbReference>
<dbReference type="InterPro" id="IPR000569">
    <property type="entry name" value="HECT_dom"/>
</dbReference>
<evidence type="ECO:0000256" key="6">
    <source>
        <dbReference type="ARBA" id="ARBA00022786"/>
    </source>
</evidence>
<evidence type="ECO:0000256" key="4">
    <source>
        <dbReference type="ARBA" id="ARBA00022679"/>
    </source>
</evidence>
<dbReference type="PIRSF" id="PIRSF001569">
    <property type="entry name" value="E3_ub_ligase_SMURF1"/>
    <property type="match status" value="1"/>
</dbReference>
<dbReference type="SMART" id="SM00119">
    <property type="entry name" value="HECTc"/>
    <property type="match status" value="1"/>
</dbReference>
<dbReference type="FunFam" id="3.30.2160.10:FF:000005">
    <property type="entry name" value="E3 ubiquitin-protein ligase HECW2 isoform X1"/>
    <property type="match status" value="1"/>
</dbReference>
<dbReference type="FunFam" id="3.90.1750.10:FF:000079">
    <property type="entry name" value="E3 ubiquitin-protein ligase"/>
    <property type="match status" value="1"/>
</dbReference>
<feature type="domain" description="HECT" evidence="11">
    <location>
        <begin position="354"/>
        <end position="690"/>
    </location>
</feature>
<dbReference type="GO" id="GO:0006511">
    <property type="term" value="P:ubiquitin-dependent protein catabolic process"/>
    <property type="evidence" value="ECO:0007669"/>
    <property type="project" value="InterPro"/>
</dbReference>
<feature type="region of interest" description="Disordered" evidence="9">
    <location>
        <begin position="35"/>
        <end position="56"/>
    </location>
</feature>
<dbReference type="PROSITE" id="PS50020">
    <property type="entry name" value="WW_DOMAIN_2"/>
    <property type="match status" value="1"/>
</dbReference>
<dbReference type="Pfam" id="PF18436">
    <property type="entry name" value="HECW1_helix"/>
    <property type="match status" value="1"/>
</dbReference>
<evidence type="ECO:0000256" key="5">
    <source>
        <dbReference type="ARBA" id="ARBA00022737"/>
    </source>
</evidence>
<dbReference type="GO" id="GO:0061630">
    <property type="term" value="F:ubiquitin protein ligase activity"/>
    <property type="evidence" value="ECO:0007669"/>
    <property type="project" value="UniProtKB-EC"/>
</dbReference>
<dbReference type="InterPro" id="IPR036020">
    <property type="entry name" value="WW_dom_sf"/>
</dbReference>
<dbReference type="SUPFAM" id="SSF51045">
    <property type="entry name" value="WW domain"/>
    <property type="match status" value="1"/>
</dbReference>
<dbReference type="Gene3D" id="2.20.70.10">
    <property type="match status" value="1"/>
</dbReference>
<sequence>MDILVAQLMELVESFHSGSLAAAAAAPTSSSSAAPAAAQSKSTASSATASAPDSEALRQQELIRNSPAVKFLTRTDFFSMVQYSDEAQVAYTSNSALKHMVHKIRKDPKTFHKYWHNKDLVNFLNMFVNKDLDLPGNWQMKHDKTGKAFYVDHSTKTTTFIDPRLPTEQPPLVIVPQMPLPQRYRDREGDSSTADFADLVPTAYNQKVVLFLRQPNILQVLQHKYPLLKKNEGLRNKINAIIADGTHALKKYRNHIELTILLSMFENEIMSFVPAHLKSGSQQESSSHSSPKGSPAMQRRHGPPLYKEDFQDKYRTFLRKLEAKGIGQGPGKTKMRVRRDHILEDSFKKVMSYSKRDLQKNKLLISFLGEEGLDYGGPAREFFFLLSRELFNPYYGLFEYSANDTYTVQISSMSTFVDNAAEWFRFAGRMIGLCIVHQFLMDSFFTRPFYKMLLREPCALSDLESLDAEFHQSLLWIKDNDISEADLDLTFSVDEEVFGQITERELKPNGANISVTNRNKKEYIEKMVLWRIDRGVNEQKEHLLKGFHEVIEPKLVSVFDAKDLELVIAGTAEIDLIDWRNNTDYRSGYYDTHPIVEWFWEVVQSFDNEKRLRLLQFVTGTSSIPFEGFSALRGSNGPRKFTIEKWGKPESLPRAHTCFNRLDLPTYTSRETMKYNLLLAISETSTFGIE</sequence>
<feature type="compositionally biased region" description="Low complexity" evidence="9">
    <location>
        <begin position="278"/>
        <end position="295"/>
    </location>
</feature>
<evidence type="ECO:0000256" key="2">
    <source>
        <dbReference type="ARBA" id="ARBA00004906"/>
    </source>
</evidence>
<keyword evidence="13" id="KW-1185">Reference proteome</keyword>
<comment type="catalytic activity">
    <reaction evidence="1">
        <text>S-ubiquitinyl-[E2 ubiquitin-conjugating enzyme]-L-cysteine + [acceptor protein]-L-lysine = [E2 ubiquitin-conjugating enzyme]-L-cysteine + N(6)-ubiquitinyl-[acceptor protein]-L-lysine.</text>
        <dbReference type="EC" id="2.3.2.26"/>
    </reaction>
</comment>
<dbReference type="PROSITE" id="PS01159">
    <property type="entry name" value="WW_DOMAIN_1"/>
    <property type="match status" value="1"/>
</dbReference>
<comment type="pathway">
    <text evidence="2">Protein modification; protein ubiquitination.</text>
</comment>
<name>A0A7J7JJ03_BUGNE</name>
<feature type="active site" description="Glycyl thioester intermediate" evidence="7 8">
    <location>
        <position position="658"/>
    </location>
</feature>
<protein>
    <recommendedName>
        <fullName evidence="3">HECT-type E3 ubiquitin transferase</fullName>
        <ecNumber evidence="3">2.3.2.26</ecNumber>
    </recommendedName>
</protein>
<dbReference type="InterPro" id="IPR050409">
    <property type="entry name" value="E3_ubiq-protein_ligase"/>
</dbReference>
<keyword evidence="6 8" id="KW-0833">Ubl conjugation pathway</keyword>
<evidence type="ECO:0000259" key="11">
    <source>
        <dbReference type="PROSITE" id="PS50237"/>
    </source>
</evidence>
<dbReference type="AlphaFoldDB" id="A0A7J7JJ03"/>
<evidence type="ECO:0000256" key="3">
    <source>
        <dbReference type="ARBA" id="ARBA00012485"/>
    </source>
</evidence>
<feature type="domain" description="WW" evidence="10">
    <location>
        <begin position="132"/>
        <end position="165"/>
    </location>
</feature>
<dbReference type="EC" id="2.3.2.26" evidence="3"/>
<dbReference type="CDD" id="cd00078">
    <property type="entry name" value="HECTc"/>
    <property type="match status" value="1"/>
</dbReference>